<dbReference type="Gene3D" id="3.10.105.10">
    <property type="entry name" value="Dipeptide-binding Protein, Domain 3"/>
    <property type="match status" value="1"/>
</dbReference>
<evidence type="ECO:0000313" key="7">
    <source>
        <dbReference type="EMBL" id="TKK78989.1"/>
    </source>
</evidence>
<dbReference type="Proteomes" id="UP000308705">
    <property type="component" value="Unassembled WGS sequence"/>
</dbReference>
<comment type="caution">
    <text evidence="7">The sequence shown here is derived from an EMBL/GenBank/DDBJ whole genome shotgun (WGS) entry which is preliminary data.</text>
</comment>
<organism evidence="7 8">
    <name type="scientific">Herbidospora galbida</name>
    <dbReference type="NCBI Taxonomy" id="2575442"/>
    <lineage>
        <taxon>Bacteria</taxon>
        <taxon>Bacillati</taxon>
        <taxon>Actinomycetota</taxon>
        <taxon>Actinomycetes</taxon>
        <taxon>Streptosporangiales</taxon>
        <taxon>Streptosporangiaceae</taxon>
        <taxon>Herbidospora</taxon>
    </lineage>
</organism>
<dbReference type="GO" id="GO:0043190">
    <property type="term" value="C:ATP-binding cassette (ABC) transporter complex"/>
    <property type="evidence" value="ECO:0007669"/>
    <property type="project" value="InterPro"/>
</dbReference>
<evidence type="ECO:0000259" key="6">
    <source>
        <dbReference type="Pfam" id="PF00496"/>
    </source>
</evidence>
<accession>A0A4U3LU26</accession>
<evidence type="ECO:0000256" key="2">
    <source>
        <dbReference type="ARBA" id="ARBA00005695"/>
    </source>
</evidence>
<keyword evidence="3" id="KW-0813">Transport</keyword>
<dbReference type="PANTHER" id="PTHR30290">
    <property type="entry name" value="PERIPLASMIC BINDING COMPONENT OF ABC TRANSPORTER"/>
    <property type="match status" value="1"/>
</dbReference>
<evidence type="ECO:0000256" key="5">
    <source>
        <dbReference type="SAM" id="SignalP"/>
    </source>
</evidence>
<dbReference type="SUPFAM" id="SSF53850">
    <property type="entry name" value="Periplasmic binding protein-like II"/>
    <property type="match status" value="1"/>
</dbReference>
<proteinExistence type="inferred from homology"/>
<dbReference type="InterPro" id="IPR000914">
    <property type="entry name" value="SBP_5_dom"/>
</dbReference>
<dbReference type="EMBL" id="SZQA01000061">
    <property type="protein sequence ID" value="TKK78989.1"/>
    <property type="molecule type" value="Genomic_DNA"/>
</dbReference>
<comment type="similarity">
    <text evidence="2">Belongs to the bacterial solute-binding protein 5 family.</text>
</comment>
<keyword evidence="4 5" id="KW-0732">Signal</keyword>
<dbReference type="GO" id="GO:1904680">
    <property type="term" value="F:peptide transmembrane transporter activity"/>
    <property type="evidence" value="ECO:0007669"/>
    <property type="project" value="TreeGrafter"/>
</dbReference>
<dbReference type="GO" id="GO:0042597">
    <property type="term" value="C:periplasmic space"/>
    <property type="evidence" value="ECO:0007669"/>
    <property type="project" value="UniProtKB-ARBA"/>
</dbReference>
<evidence type="ECO:0000256" key="3">
    <source>
        <dbReference type="ARBA" id="ARBA00022448"/>
    </source>
</evidence>
<dbReference type="InterPro" id="IPR030678">
    <property type="entry name" value="Peptide/Ni-bd"/>
</dbReference>
<dbReference type="PIRSF" id="PIRSF002741">
    <property type="entry name" value="MppA"/>
    <property type="match status" value="1"/>
</dbReference>
<dbReference type="RefSeq" id="WP_170991276.1">
    <property type="nucleotide sequence ID" value="NZ_SZQA01000061.1"/>
</dbReference>
<feature type="chain" id="PRO_5039632256" evidence="5">
    <location>
        <begin position="20"/>
        <end position="533"/>
    </location>
</feature>
<comment type="subcellular location">
    <subcellularLocation>
        <location evidence="1">Cell envelope</location>
    </subcellularLocation>
</comment>
<dbReference type="GO" id="GO:0030313">
    <property type="term" value="C:cell envelope"/>
    <property type="evidence" value="ECO:0007669"/>
    <property type="project" value="UniProtKB-SubCell"/>
</dbReference>
<dbReference type="PROSITE" id="PS51257">
    <property type="entry name" value="PROKAR_LIPOPROTEIN"/>
    <property type="match status" value="1"/>
</dbReference>
<dbReference type="CDD" id="cd00995">
    <property type="entry name" value="PBP2_NikA_DppA_OppA_like"/>
    <property type="match status" value="1"/>
</dbReference>
<reference evidence="7 8" key="1">
    <citation type="submission" date="2019-04" db="EMBL/GenBank/DDBJ databases">
        <title>Herbidospora sp. NEAU-GS14.nov., a novel actinomycete isolated from soil.</title>
        <authorList>
            <person name="Han L."/>
        </authorList>
    </citation>
    <scope>NUCLEOTIDE SEQUENCE [LARGE SCALE GENOMIC DNA]</scope>
    <source>
        <strain evidence="7 8">NEAU-GS14</strain>
    </source>
</reference>
<keyword evidence="8" id="KW-1185">Reference proteome</keyword>
<dbReference type="PANTHER" id="PTHR30290:SF10">
    <property type="entry name" value="PERIPLASMIC OLIGOPEPTIDE-BINDING PROTEIN-RELATED"/>
    <property type="match status" value="1"/>
</dbReference>
<dbReference type="Gene3D" id="3.40.190.10">
    <property type="entry name" value="Periplasmic binding protein-like II"/>
    <property type="match status" value="1"/>
</dbReference>
<dbReference type="AlphaFoldDB" id="A0A4U3LU26"/>
<evidence type="ECO:0000256" key="4">
    <source>
        <dbReference type="ARBA" id="ARBA00022729"/>
    </source>
</evidence>
<evidence type="ECO:0000256" key="1">
    <source>
        <dbReference type="ARBA" id="ARBA00004196"/>
    </source>
</evidence>
<feature type="signal peptide" evidence="5">
    <location>
        <begin position="1"/>
        <end position="19"/>
    </location>
</feature>
<gene>
    <name evidence="7" type="ORF">FDA94_36335</name>
</gene>
<dbReference type="InterPro" id="IPR039424">
    <property type="entry name" value="SBP_5"/>
</dbReference>
<name>A0A4U3LU26_9ACTN</name>
<protein>
    <submittedName>
        <fullName evidence="7">ABC transporter substrate-binding protein</fullName>
    </submittedName>
</protein>
<sequence length="533" mass="53167">MTRMRALAALALTGTVGLAGCGGQSPGPTPGGAAGTTGSGYADGKTFTLNIAADPGALDPQGAATSFLFALTQYAYDNLVAVGADGSIQPQLAGAWTAEGTTLTFDIKSGVTCADGAPFTAQTVVDNIAYVTDPENKSPFLGVFIPVGATATAAGAKVTVKLPAPAPFALNAFANLPMVCDAGMKNRASLKAATNGTGPYTLVEAVPSDHYTYQLREGYTWGPGGATTAEPGMPAKVVVKIVANETTAANQLLAGAANAVQITGADAGRLAGAGLKSVGTQALIGQQWYNHADGHATADPAVRLALTRAVDLKQLQAAITSGQGADATQLAVLAPTGCTGDAVSGHLPTFDAAAAGAALDAAGWVKGADGVRAKGGERLSVSLLYDSALGSAGSGAAELAVAAWKAVGADAKAVQQNQTQLSGVIFGTGAWDVAWVPLNVSTPDQVMPFVSGPAAPKGTNFAGIDNADYLAAAKRAMAATGAEGCADWFAAEQALYKAADVVPFANNVIPTFLKGAELSIVGSIVPTSIRMLG</sequence>
<dbReference type="GO" id="GO:0015833">
    <property type="term" value="P:peptide transport"/>
    <property type="evidence" value="ECO:0007669"/>
    <property type="project" value="TreeGrafter"/>
</dbReference>
<dbReference type="Pfam" id="PF00496">
    <property type="entry name" value="SBP_bac_5"/>
    <property type="match status" value="1"/>
</dbReference>
<evidence type="ECO:0000313" key="8">
    <source>
        <dbReference type="Proteomes" id="UP000308705"/>
    </source>
</evidence>
<feature type="domain" description="Solute-binding protein family 5" evidence="6">
    <location>
        <begin position="88"/>
        <end position="420"/>
    </location>
</feature>